<protein>
    <submittedName>
        <fullName evidence="1">Uncharacterized protein</fullName>
    </submittedName>
</protein>
<dbReference type="AlphaFoldDB" id="A0AAV2NU79"/>
<accession>A0AAV2NU79</accession>
<dbReference type="EMBL" id="OZ034827">
    <property type="protein sequence ID" value="CAL1683777.1"/>
    <property type="molecule type" value="Genomic_DNA"/>
</dbReference>
<evidence type="ECO:0000313" key="1">
    <source>
        <dbReference type="EMBL" id="CAL1683777.1"/>
    </source>
</evidence>
<gene>
    <name evidence="1" type="ORF">LPLAT_LOCUS9443</name>
</gene>
<keyword evidence="2" id="KW-1185">Reference proteome</keyword>
<name>A0AAV2NU79_9HYME</name>
<proteinExistence type="predicted"/>
<dbReference type="Proteomes" id="UP001497644">
    <property type="component" value="Chromosome 4"/>
</dbReference>
<sequence>MMVHELFSVDIMVISLICNQQDCTRGLEQAGGMAREGRESFQTEFLRVSLCVYSGCLISYVLTKSNVGSLDVLGLGENANFTRPETSFE</sequence>
<evidence type="ECO:0000313" key="2">
    <source>
        <dbReference type="Proteomes" id="UP001497644"/>
    </source>
</evidence>
<organism evidence="1 2">
    <name type="scientific">Lasius platythorax</name>
    <dbReference type="NCBI Taxonomy" id="488582"/>
    <lineage>
        <taxon>Eukaryota</taxon>
        <taxon>Metazoa</taxon>
        <taxon>Ecdysozoa</taxon>
        <taxon>Arthropoda</taxon>
        <taxon>Hexapoda</taxon>
        <taxon>Insecta</taxon>
        <taxon>Pterygota</taxon>
        <taxon>Neoptera</taxon>
        <taxon>Endopterygota</taxon>
        <taxon>Hymenoptera</taxon>
        <taxon>Apocrita</taxon>
        <taxon>Aculeata</taxon>
        <taxon>Formicoidea</taxon>
        <taxon>Formicidae</taxon>
        <taxon>Formicinae</taxon>
        <taxon>Lasius</taxon>
        <taxon>Lasius</taxon>
    </lineage>
</organism>
<reference evidence="1" key="1">
    <citation type="submission" date="2024-04" db="EMBL/GenBank/DDBJ databases">
        <authorList>
            <consortium name="Molecular Ecology Group"/>
        </authorList>
    </citation>
    <scope>NUCLEOTIDE SEQUENCE</scope>
</reference>